<protein>
    <submittedName>
        <fullName evidence="5">Winged helix-turn-helix domain-containing protein</fullName>
    </submittedName>
</protein>
<evidence type="ECO:0000256" key="2">
    <source>
        <dbReference type="ARBA" id="ARBA00023125"/>
    </source>
</evidence>
<dbReference type="InterPro" id="IPR001845">
    <property type="entry name" value="HTH_ArsR_DNA-bd_dom"/>
</dbReference>
<dbReference type="CDD" id="cd00090">
    <property type="entry name" value="HTH_ARSR"/>
    <property type="match status" value="1"/>
</dbReference>
<dbReference type="InterPro" id="IPR036390">
    <property type="entry name" value="WH_DNA-bd_sf"/>
</dbReference>
<dbReference type="RefSeq" id="WP_245967514.1">
    <property type="nucleotide sequence ID" value="NZ_BEVZ01000002.1"/>
</dbReference>
<dbReference type="EMBL" id="JBEZUR010000024">
    <property type="protein sequence ID" value="MEU3555851.1"/>
    <property type="molecule type" value="Genomic_DNA"/>
</dbReference>
<dbReference type="InterPro" id="IPR036388">
    <property type="entry name" value="WH-like_DNA-bd_sf"/>
</dbReference>
<evidence type="ECO:0000259" key="4">
    <source>
        <dbReference type="SMART" id="SM00418"/>
    </source>
</evidence>
<proteinExistence type="predicted"/>
<sequence length="337" mass="35321">MRLHFTAADLSNVTLAGPDALGEAAFSVRRLRAGPAGGQGAGGQGARPGLGKWLRQTRPGAALRAGLLFELVPREGVLPDFLVQLEEDFDTGVLQAAGTPADRLAADLAELSLSARAARRLRDLAQGTAAARRGLAADLRRYHGSCLAEVWPRIRADAVTDRALRAETLLRGGVDGLLATLGVLWRWEPPVLRIPWPGTHHVDVPLCGRGLVLVPSYFGGPALMYRPEDATVLIYPMHAGAPAARTADALGPLLGRTRAAVLAAVRDPASTTALAERAGVSLASASQHAAVLRNAGLLTTSRVGSAVLHALSPLGEALLRGDSALRAGADRDRRPRL</sequence>
<keyword evidence="2" id="KW-0238">DNA-binding</keyword>
<evidence type="ECO:0000256" key="3">
    <source>
        <dbReference type="ARBA" id="ARBA00023163"/>
    </source>
</evidence>
<dbReference type="InterPro" id="IPR011991">
    <property type="entry name" value="ArsR-like_HTH"/>
</dbReference>
<evidence type="ECO:0000313" key="5">
    <source>
        <dbReference type="EMBL" id="MEU3555851.1"/>
    </source>
</evidence>
<dbReference type="SMART" id="SM00418">
    <property type="entry name" value="HTH_ARSR"/>
    <property type="match status" value="1"/>
</dbReference>
<dbReference type="InterPro" id="IPR051011">
    <property type="entry name" value="Metal_resp_trans_reg"/>
</dbReference>
<feature type="domain" description="HTH arsR-type" evidence="4">
    <location>
        <begin position="248"/>
        <end position="319"/>
    </location>
</feature>
<keyword evidence="6" id="KW-1185">Reference proteome</keyword>
<comment type="caution">
    <text evidence="5">The sequence shown here is derived from an EMBL/GenBank/DDBJ whole genome shotgun (WGS) entry which is preliminary data.</text>
</comment>
<dbReference type="Proteomes" id="UP001550850">
    <property type="component" value="Unassembled WGS sequence"/>
</dbReference>
<name>A0ABV2YJE6_9ACTN</name>
<gene>
    <name evidence="5" type="ORF">AB0E65_16800</name>
</gene>
<evidence type="ECO:0000313" key="6">
    <source>
        <dbReference type="Proteomes" id="UP001550850"/>
    </source>
</evidence>
<dbReference type="PANTHER" id="PTHR43132:SF8">
    <property type="entry name" value="HTH-TYPE TRANSCRIPTIONAL REGULATOR KMTR"/>
    <property type="match status" value="1"/>
</dbReference>
<dbReference type="SUPFAM" id="SSF46785">
    <property type="entry name" value="Winged helix' DNA-binding domain"/>
    <property type="match status" value="1"/>
</dbReference>
<dbReference type="Gene3D" id="1.10.10.10">
    <property type="entry name" value="Winged helix-like DNA-binding domain superfamily/Winged helix DNA-binding domain"/>
    <property type="match status" value="1"/>
</dbReference>
<organism evidence="5 6">
    <name type="scientific">Streptomyces fragilis</name>
    <dbReference type="NCBI Taxonomy" id="67301"/>
    <lineage>
        <taxon>Bacteria</taxon>
        <taxon>Bacillati</taxon>
        <taxon>Actinomycetota</taxon>
        <taxon>Actinomycetes</taxon>
        <taxon>Kitasatosporales</taxon>
        <taxon>Streptomycetaceae</taxon>
        <taxon>Streptomyces</taxon>
    </lineage>
</organism>
<evidence type="ECO:0000256" key="1">
    <source>
        <dbReference type="ARBA" id="ARBA00023015"/>
    </source>
</evidence>
<keyword evidence="3" id="KW-0804">Transcription</keyword>
<keyword evidence="1" id="KW-0805">Transcription regulation</keyword>
<dbReference type="Pfam" id="PF12840">
    <property type="entry name" value="HTH_20"/>
    <property type="match status" value="1"/>
</dbReference>
<accession>A0ABV2YJE6</accession>
<reference evidence="5 6" key="1">
    <citation type="submission" date="2024-06" db="EMBL/GenBank/DDBJ databases">
        <title>The Natural Products Discovery Center: Release of the First 8490 Sequenced Strains for Exploring Actinobacteria Biosynthetic Diversity.</title>
        <authorList>
            <person name="Kalkreuter E."/>
            <person name="Kautsar S.A."/>
            <person name="Yang D."/>
            <person name="Bader C.D."/>
            <person name="Teijaro C.N."/>
            <person name="Fluegel L."/>
            <person name="Davis C.M."/>
            <person name="Simpson J.R."/>
            <person name="Lauterbach L."/>
            <person name="Steele A.D."/>
            <person name="Gui C."/>
            <person name="Meng S."/>
            <person name="Li G."/>
            <person name="Viehrig K."/>
            <person name="Ye F."/>
            <person name="Su P."/>
            <person name="Kiefer A.F."/>
            <person name="Nichols A."/>
            <person name="Cepeda A.J."/>
            <person name="Yan W."/>
            <person name="Fan B."/>
            <person name="Jiang Y."/>
            <person name="Adhikari A."/>
            <person name="Zheng C.-J."/>
            <person name="Schuster L."/>
            <person name="Cowan T.M."/>
            <person name="Smanski M.J."/>
            <person name="Chevrette M.G."/>
            <person name="De Carvalho L.P.S."/>
            <person name="Shen B."/>
        </authorList>
    </citation>
    <scope>NUCLEOTIDE SEQUENCE [LARGE SCALE GENOMIC DNA]</scope>
    <source>
        <strain evidence="5 6">NPDC038104</strain>
    </source>
</reference>
<dbReference type="PANTHER" id="PTHR43132">
    <property type="entry name" value="ARSENICAL RESISTANCE OPERON REPRESSOR ARSR-RELATED"/>
    <property type="match status" value="1"/>
</dbReference>